<evidence type="ECO:0000256" key="2">
    <source>
        <dbReference type="ARBA" id="ARBA00022737"/>
    </source>
</evidence>
<proteinExistence type="predicted"/>
<feature type="compositionally biased region" description="Polar residues" evidence="8">
    <location>
        <begin position="407"/>
        <end position="416"/>
    </location>
</feature>
<feature type="region of interest" description="Disordered" evidence="8">
    <location>
        <begin position="1"/>
        <end position="56"/>
    </location>
</feature>
<accession>A0AA40BAH2</accession>
<keyword evidence="2" id="KW-0677">Repeat</keyword>
<evidence type="ECO:0000313" key="11">
    <source>
        <dbReference type="Proteomes" id="UP001172102"/>
    </source>
</evidence>
<dbReference type="PROSITE" id="PS50157">
    <property type="entry name" value="ZINC_FINGER_C2H2_2"/>
    <property type="match status" value="4"/>
</dbReference>
<evidence type="ECO:0000256" key="8">
    <source>
        <dbReference type="SAM" id="MobiDB-lite"/>
    </source>
</evidence>
<dbReference type="Proteomes" id="UP001172102">
    <property type="component" value="Unassembled WGS sequence"/>
</dbReference>
<feature type="domain" description="C2H2-type" evidence="9">
    <location>
        <begin position="610"/>
        <end position="639"/>
    </location>
</feature>
<evidence type="ECO:0000256" key="3">
    <source>
        <dbReference type="ARBA" id="ARBA00022771"/>
    </source>
</evidence>
<dbReference type="AlphaFoldDB" id="A0AA40BAH2"/>
<evidence type="ECO:0000256" key="1">
    <source>
        <dbReference type="ARBA" id="ARBA00022723"/>
    </source>
</evidence>
<sequence length="663" mass="72934">MDDTMDGSFGPPNPFPGDRSGYHRHSQSQHMGVDFSSMMLPTGQPSGPDVSRLPNGGAYESHDDLCIDQCMGVGLYNGSQYFNHRGTPASQPTRWASRVLPPHQNPGSLYDYSLNLDANAMQFRTGFAPSHSDLYQHWYTPQSQTDLDQSLESLQGREEDSESCCNSECTMTGKCSNTACANKEDACTDQTCPERPDAAAVPSEVVDGAAALISINHAPGQEPLHGFAMQPPGMGDFDFGLSSSSQQPYLWSPTIGVMASHLLAAHGDPDSSTCTRPCVLDDPHNFLNCPIPLFNPTPFDNHYDSVDSNMQQVAQDFVECGAEVPDSDAFLAHFNSRHRPMLTANPYNSPLALAMMQGEEAIPSIEGMSSSSPATPLDTPDSGASSNTPSPLTPMSHSMDMSETKHSATSPDRSMSVVSEDNHIHKCLWREEGSTAICGRVFSSPEELFTHAADTHIKNAKKGDNGFRCGWDDCPRSTTSALGFPQRSKIERHMQTHIDRKLSSRFLASLDQSSHTSSCFSSDKPHVCPTCHKGFSAKQALNQHMFIHTNQKPLECNICGKAFRYPSALTMHQRVHSGIKPLSCPICGKSFSESSNLSKHKRTHEVRGRFRCRVPGCDRNFHRQDQLRRHMKIHEKEGESGQAEQVDFITTKFESVFGQHSED</sequence>
<evidence type="ECO:0000256" key="7">
    <source>
        <dbReference type="PROSITE-ProRule" id="PRU00042"/>
    </source>
</evidence>
<dbReference type="PANTHER" id="PTHR23235:SF120">
    <property type="entry name" value="KRUPPEL-LIKE FACTOR 15"/>
    <property type="match status" value="1"/>
</dbReference>
<organism evidence="10 11">
    <name type="scientific">Lasiosphaeris hirsuta</name>
    <dbReference type="NCBI Taxonomy" id="260670"/>
    <lineage>
        <taxon>Eukaryota</taxon>
        <taxon>Fungi</taxon>
        <taxon>Dikarya</taxon>
        <taxon>Ascomycota</taxon>
        <taxon>Pezizomycotina</taxon>
        <taxon>Sordariomycetes</taxon>
        <taxon>Sordariomycetidae</taxon>
        <taxon>Sordariales</taxon>
        <taxon>Lasiosphaeriaceae</taxon>
        <taxon>Lasiosphaeris</taxon>
    </lineage>
</organism>
<keyword evidence="3 7" id="KW-0863">Zinc-finger</keyword>
<dbReference type="GO" id="GO:0008270">
    <property type="term" value="F:zinc ion binding"/>
    <property type="evidence" value="ECO:0007669"/>
    <property type="project" value="UniProtKB-KW"/>
</dbReference>
<feature type="domain" description="C2H2-type" evidence="9">
    <location>
        <begin position="526"/>
        <end position="553"/>
    </location>
</feature>
<keyword evidence="4" id="KW-0862">Zinc</keyword>
<evidence type="ECO:0000256" key="4">
    <source>
        <dbReference type="ARBA" id="ARBA00022833"/>
    </source>
</evidence>
<keyword evidence="5" id="KW-0805">Transcription regulation</keyword>
<evidence type="ECO:0000259" key="9">
    <source>
        <dbReference type="PROSITE" id="PS50157"/>
    </source>
</evidence>
<evidence type="ECO:0000256" key="5">
    <source>
        <dbReference type="ARBA" id="ARBA00023015"/>
    </source>
</evidence>
<keyword evidence="6" id="KW-0804">Transcription</keyword>
<name>A0AA40BAH2_9PEZI</name>
<reference evidence="10" key="1">
    <citation type="submission" date="2023-06" db="EMBL/GenBank/DDBJ databases">
        <title>Genome-scale phylogeny and comparative genomics of the fungal order Sordariales.</title>
        <authorList>
            <consortium name="Lawrence Berkeley National Laboratory"/>
            <person name="Hensen N."/>
            <person name="Bonometti L."/>
            <person name="Westerberg I."/>
            <person name="Brannstrom I.O."/>
            <person name="Guillou S."/>
            <person name="Cros-Aarteil S."/>
            <person name="Calhoun S."/>
            <person name="Haridas S."/>
            <person name="Kuo A."/>
            <person name="Mondo S."/>
            <person name="Pangilinan J."/>
            <person name="Riley R."/>
            <person name="Labutti K."/>
            <person name="Andreopoulos B."/>
            <person name="Lipzen A."/>
            <person name="Chen C."/>
            <person name="Yanf M."/>
            <person name="Daum C."/>
            <person name="Ng V."/>
            <person name="Clum A."/>
            <person name="Steindorff A."/>
            <person name="Ohm R."/>
            <person name="Martin F."/>
            <person name="Silar P."/>
            <person name="Natvig D."/>
            <person name="Lalanne C."/>
            <person name="Gautier V."/>
            <person name="Ament-Velasquez S.L."/>
            <person name="Kruys A."/>
            <person name="Hutchinson M.I."/>
            <person name="Powell A.J."/>
            <person name="Barry K."/>
            <person name="Miller A.N."/>
            <person name="Grigoriev I.V."/>
            <person name="Debuchy R."/>
            <person name="Gladieux P."/>
            <person name="Thoren M.H."/>
            <person name="Johannesson H."/>
        </authorList>
    </citation>
    <scope>NUCLEOTIDE SEQUENCE</scope>
    <source>
        <strain evidence="10">SMH4607-1</strain>
    </source>
</reference>
<evidence type="ECO:0000256" key="6">
    <source>
        <dbReference type="ARBA" id="ARBA00023163"/>
    </source>
</evidence>
<dbReference type="PROSITE" id="PS00028">
    <property type="entry name" value="ZINC_FINGER_C2H2_1"/>
    <property type="match status" value="4"/>
</dbReference>
<dbReference type="SUPFAM" id="SSF57667">
    <property type="entry name" value="beta-beta-alpha zinc fingers"/>
    <property type="match status" value="2"/>
</dbReference>
<feature type="domain" description="C2H2-type" evidence="9">
    <location>
        <begin position="554"/>
        <end position="581"/>
    </location>
</feature>
<dbReference type="FunFam" id="3.30.160.60:FF:002075">
    <property type="entry name" value="zinc finger protein 646"/>
    <property type="match status" value="1"/>
</dbReference>
<dbReference type="GO" id="GO:0000978">
    <property type="term" value="F:RNA polymerase II cis-regulatory region sequence-specific DNA binding"/>
    <property type="evidence" value="ECO:0007669"/>
    <property type="project" value="TreeGrafter"/>
</dbReference>
<feature type="compositionally biased region" description="Polar residues" evidence="8">
    <location>
        <begin position="382"/>
        <end position="399"/>
    </location>
</feature>
<dbReference type="InterPro" id="IPR013087">
    <property type="entry name" value="Znf_C2H2_type"/>
</dbReference>
<dbReference type="SMART" id="SM00355">
    <property type="entry name" value="ZnF_C2H2"/>
    <property type="match status" value="6"/>
</dbReference>
<protein>
    <recommendedName>
        <fullName evidence="9">C2H2-type domain-containing protein</fullName>
    </recommendedName>
</protein>
<dbReference type="FunFam" id="3.30.160.60:FF:000495">
    <property type="entry name" value="zinc finger protein 668"/>
    <property type="match status" value="1"/>
</dbReference>
<dbReference type="GO" id="GO:0000981">
    <property type="term" value="F:DNA-binding transcription factor activity, RNA polymerase II-specific"/>
    <property type="evidence" value="ECO:0007669"/>
    <property type="project" value="TreeGrafter"/>
</dbReference>
<dbReference type="FunFam" id="3.30.160.60:FF:000110">
    <property type="entry name" value="Zinc finger protein-like"/>
    <property type="match status" value="1"/>
</dbReference>
<keyword evidence="11" id="KW-1185">Reference proteome</keyword>
<gene>
    <name evidence="10" type="ORF">B0H67DRAFT_45484</name>
</gene>
<feature type="domain" description="C2H2-type" evidence="9">
    <location>
        <begin position="582"/>
        <end position="604"/>
    </location>
</feature>
<dbReference type="Gene3D" id="3.30.160.60">
    <property type="entry name" value="Classic Zinc Finger"/>
    <property type="match status" value="5"/>
</dbReference>
<keyword evidence="1" id="KW-0479">Metal-binding</keyword>
<comment type="caution">
    <text evidence="10">The sequence shown here is derived from an EMBL/GenBank/DDBJ whole genome shotgun (WGS) entry which is preliminary data.</text>
</comment>
<feature type="region of interest" description="Disordered" evidence="8">
    <location>
        <begin position="365"/>
        <end position="416"/>
    </location>
</feature>
<dbReference type="Pfam" id="PF00096">
    <property type="entry name" value="zf-C2H2"/>
    <property type="match status" value="4"/>
</dbReference>
<dbReference type="EMBL" id="JAUKUA010000001">
    <property type="protein sequence ID" value="KAK0730663.1"/>
    <property type="molecule type" value="Genomic_DNA"/>
</dbReference>
<dbReference type="PANTHER" id="PTHR23235">
    <property type="entry name" value="KRUEPPEL-LIKE TRANSCRIPTION FACTOR"/>
    <property type="match status" value="1"/>
</dbReference>
<evidence type="ECO:0000313" key="10">
    <source>
        <dbReference type="EMBL" id="KAK0730663.1"/>
    </source>
</evidence>
<dbReference type="InterPro" id="IPR036236">
    <property type="entry name" value="Znf_C2H2_sf"/>
</dbReference>